<dbReference type="SUPFAM" id="SSF53098">
    <property type="entry name" value="Ribonuclease H-like"/>
    <property type="match status" value="1"/>
</dbReference>
<feature type="domain" description="Integrase catalytic" evidence="1">
    <location>
        <begin position="3"/>
        <end position="178"/>
    </location>
</feature>
<gene>
    <name evidence="2" type="ORF">RF55_13052</name>
</gene>
<reference evidence="2 3" key="1">
    <citation type="submission" date="2015-04" db="EMBL/GenBank/DDBJ databases">
        <title>Lasius niger genome sequencing.</title>
        <authorList>
            <person name="Konorov E.A."/>
            <person name="Nikitin M.A."/>
            <person name="Kirill M.V."/>
            <person name="Chang P."/>
        </authorList>
    </citation>
    <scope>NUCLEOTIDE SEQUENCE [LARGE SCALE GENOMIC DNA]</scope>
    <source>
        <tissue evidence="2">Whole</tissue>
    </source>
</reference>
<dbReference type="InterPro" id="IPR001584">
    <property type="entry name" value="Integrase_cat-core"/>
</dbReference>
<dbReference type="Pfam" id="PF00665">
    <property type="entry name" value="rve"/>
    <property type="match status" value="1"/>
</dbReference>
<dbReference type="EMBL" id="LBMM01010196">
    <property type="protein sequence ID" value="KMQ87616.1"/>
    <property type="molecule type" value="Genomic_DNA"/>
</dbReference>
<evidence type="ECO:0000259" key="1">
    <source>
        <dbReference type="PROSITE" id="PS50994"/>
    </source>
</evidence>
<evidence type="ECO:0000313" key="3">
    <source>
        <dbReference type="Proteomes" id="UP000036403"/>
    </source>
</evidence>
<dbReference type="InterPro" id="IPR012337">
    <property type="entry name" value="RNaseH-like_sf"/>
</dbReference>
<sequence>MTKAPFPKKSERQTELLEIIRTDVCGPMRVESIGKSKYFITFIDDHSRWCVVRMLKRKNETFEVFKHFKATVENQTGRRIRYLQSDNGKEYVNSKFDAFLRKNEIKRRLTVTLTPEQNGVAERKNQTLVEMARCLMIQSGLPLSFWGEAINTANYIRNRCPTSSLNGKTPYKKWTGNVPDVGYFQKFGCLVYSLDREPNKGKFQSRSRKGIFMGYTERSKAYRIWIPDKHENVEDQDDTGNDQFIEDQYDDRIVDLQITAKRKRGRPRQVMTGLRGRPKKMYQVADNSIEEVELAYLTEVPVNQFLKGPDAEEWLHAMEVEMKSVRESNGLRRNFTGNR</sequence>
<comment type="caution">
    <text evidence="2">The sequence shown here is derived from an EMBL/GenBank/DDBJ whole genome shotgun (WGS) entry which is preliminary data.</text>
</comment>
<proteinExistence type="predicted"/>
<dbReference type="Proteomes" id="UP000036403">
    <property type="component" value="Unassembled WGS sequence"/>
</dbReference>
<organism evidence="2 3">
    <name type="scientific">Lasius niger</name>
    <name type="common">Black garden ant</name>
    <dbReference type="NCBI Taxonomy" id="67767"/>
    <lineage>
        <taxon>Eukaryota</taxon>
        <taxon>Metazoa</taxon>
        <taxon>Ecdysozoa</taxon>
        <taxon>Arthropoda</taxon>
        <taxon>Hexapoda</taxon>
        <taxon>Insecta</taxon>
        <taxon>Pterygota</taxon>
        <taxon>Neoptera</taxon>
        <taxon>Endopterygota</taxon>
        <taxon>Hymenoptera</taxon>
        <taxon>Apocrita</taxon>
        <taxon>Aculeata</taxon>
        <taxon>Formicoidea</taxon>
        <taxon>Formicidae</taxon>
        <taxon>Formicinae</taxon>
        <taxon>Lasius</taxon>
        <taxon>Lasius</taxon>
    </lineage>
</organism>
<dbReference type="InterPro" id="IPR039537">
    <property type="entry name" value="Retrotran_Ty1/copia-like"/>
</dbReference>
<dbReference type="PANTHER" id="PTHR42648">
    <property type="entry name" value="TRANSPOSASE, PUTATIVE-RELATED"/>
    <property type="match status" value="1"/>
</dbReference>
<dbReference type="PANTHER" id="PTHR42648:SF28">
    <property type="entry name" value="TRANSPOSON-ENCODED PROTEIN WITH RIBONUCLEASE H-LIKE AND RETROVIRUS ZINC FINGER-LIKE DOMAINS"/>
    <property type="match status" value="1"/>
</dbReference>
<dbReference type="GO" id="GO:0015074">
    <property type="term" value="P:DNA integration"/>
    <property type="evidence" value="ECO:0007669"/>
    <property type="project" value="InterPro"/>
</dbReference>
<dbReference type="AlphaFoldDB" id="A0A0J7KBJ3"/>
<dbReference type="PROSITE" id="PS50994">
    <property type="entry name" value="INTEGRASE"/>
    <property type="match status" value="1"/>
</dbReference>
<dbReference type="STRING" id="67767.A0A0J7KBJ3"/>
<dbReference type="InterPro" id="IPR057670">
    <property type="entry name" value="SH3_retrovirus"/>
</dbReference>
<evidence type="ECO:0000313" key="2">
    <source>
        <dbReference type="EMBL" id="KMQ87616.1"/>
    </source>
</evidence>
<dbReference type="GO" id="GO:0003676">
    <property type="term" value="F:nucleic acid binding"/>
    <property type="evidence" value="ECO:0007669"/>
    <property type="project" value="InterPro"/>
</dbReference>
<name>A0A0J7KBJ3_LASNI</name>
<protein>
    <submittedName>
        <fullName evidence="2">Retrovirus-related pol polyprotein from transposon tnt 1-94</fullName>
    </submittedName>
</protein>
<dbReference type="OrthoDB" id="7555369at2759"/>
<keyword evidence="3" id="KW-1185">Reference proteome</keyword>
<accession>A0A0J7KBJ3</accession>
<dbReference type="Gene3D" id="3.30.420.10">
    <property type="entry name" value="Ribonuclease H-like superfamily/Ribonuclease H"/>
    <property type="match status" value="1"/>
</dbReference>
<dbReference type="Pfam" id="PF25597">
    <property type="entry name" value="SH3_retrovirus"/>
    <property type="match status" value="1"/>
</dbReference>
<dbReference type="InterPro" id="IPR036397">
    <property type="entry name" value="RNaseH_sf"/>
</dbReference>
<dbReference type="PaxDb" id="67767-A0A0J7KBJ3"/>